<dbReference type="EMBL" id="JABWDY010023338">
    <property type="protein sequence ID" value="KAF5190985.1"/>
    <property type="molecule type" value="Genomic_DNA"/>
</dbReference>
<dbReference type="GO" id="GO:0016567">
    <property type="term" value="P:protein ubiquitination"/>
    <property type="evidence" value="ECO:0007669"/>
    <property type="project" value="UniProtKB-UniPathway"/>
</dbReference>
<evidence type="ECO:0000313" key="5">
    <source>
        <dbReference type="Proteomes" id="UP000554482"/>
    </source>
</evidence>
<keyword evidence="5" id="KW-1185">Reference proteome</keyword>
<dbReference type="UniPathway" id="UPA00143"/>
<dbReference type="Proteomes" id="UP000554482">
    <property type="component" value="Unassembled WGS sequence"/>
</dbReference>
<dbReference type="PANTHER" id="PTHR23315">
    <property type="entry name" value="U BOX DOMAIN-CONTAINING"/>
    <property type="match status" value="1"/>
</dbReference>
<accession>A0A7J6W3T2</accession>
<dbReference type="InterPro" id="IPR003613">
    <property type="entry name" value="Ubox_domain"/>
</dbReference>
<evidence type="ECO:0000313" key="4">
    <source>
        <dbReference type="EMBL" id="KAF5190985.1"/>
    </source>
</evidence>
<reference evidence="4 5" key="1">
    <citation type="submission" date="2020-06" db="EMBL/GenBank/DDBJ databases">
        <title>Transcriptomic and genomic resources for Thalictrum thalictroides and T. hernandezii: Facilitating candidate gene discovery in an emerging model plant lineage.</title>
        <authorList>
            <person name="Arias T."/>
            <person name="Riano-Pachon D.M."/>
            <person name="Di Stilio V.S."/>
        </authorList>
    </citation>
    <scope>NUCLEOTIDE SEQUENCE [LARGE SCALE GENOMIC DNA]</scope>
    <source>
        <strain evidence="5">cv. WT478/WT964</strain>
        <tissue evidence="4">Leaves</tissue>
    </source>
</reference>
<comment type="caution">
    <text evidence="4">The sequence shown here is derived from an EMBL/GenBank/DDBJ whole genome shotgun (WGS) entry which is preliminary data.</text>
</comment>
<proteinExistence type="predicted"/>
<dbReference type="GO" id="GO:0004842">
    <property type="term" value="F:ubiquitin-protein transferase activity"/>
    <property type="evidence" value="ECO:0007669"/>
    <property type="project" value="InterPro"/>
</dbReference>
<feature type="domain" description="U-box" evidence="3">
    <location>
        <begin position="69"/>
        <end position="137"/>
    </location>
</feature>
<organism evidence="4 5">
    <name type="scientific">Thalictrum thalictroides</name>
    <name type="common">Rue-anemone</name>
    <name type="synonym">Anemone thalictroides</name>
    <dbReference type="NCBI Taxonomy" id="46969"/>
    <lineage>
        <taxon>Eukaryota</taxon>
        <taxon>Viridiplantae</taxon>
        <taxon>Streptophyta</taxon>
        <taxon>Embryophyta</taxon>
        <taxon>Tracheophyta</taxon>
        <taxon>Spermatophyta</taxon>
        <taxon>Magnoliopsida</taxon>
        <taxon>Ranunculales</taxon>
        <taxon>Ranunculaceae</taxon>
        <taxon>Thalictroideae</taxon>
        <taxon>Thalictrum</taxon>
    </lineage>
</organism>
<dbReference type="OrthoDB" id="2016400at2759"/>
<evidence type="ECO:0000256" key="2">
    <source>
        <dbReference type="ARBA" id="ARBA00022679"/>
    </source>
</evidence>
<dbReference type="SUPFAM" id="SSF57850">
    <property type="entry name" value="RING/U-box"/>
    <property type="match status" value="1"/>
</dbReference>
<dbReference type="InterPro" id="IPR013083">
    <property type="entry name" value="Znf_RING/FYVE/PHD"/>
</dbReference>
<gene>
    <name evidence="4" type="ORF">FRX31_019426</name>
</gene>
<keyword evidence="2" id="KW-0808">Transferase</keyword>
<dbReference type="SMART" id="SM00504">
    <property type="entry name" value="Ubox"/>
    <property type="match status" value="1"/>
</dbReference>
<dbReference type="PANTHER" id="PTHR23315:SF7">
    <property type="entry name" value="U-BOX DOMAIN-CONTAINING PROTEIN 4"/>
    <property type="match status" value="1"/>
</dbReference>
<name>A0A7J6W3T2_THATH</name>
<dbReference type="Gene3D" id="3.30.40.10">
    <property type="entry name" value="Zinc/RING finger domain, C3HC4 (zinc finger)"/>
    <property type="match status" value="1"/>
</dbReference>
<sequence length="323" mass="37555">MAEGFTEFAELNEAMNLLFKIKIIILEIEDLRDEEVRKNLYFEAKSLFQSLIKIKNPISISEVGDVPEEFICPLSQRLIHDPVILHPCRETFDEKFVSEWLYLGLRLCPICSVDLTSIHVDPLITKNEEVANSIDNWRKDHFNLKNELYAKEDLFEKARLYLQSLLKTLLYSSLDNKIKAANELVKVTQFSEGFKFLIELDTDGITPFQTIFQFRQRFVIQDIIELLENTSPGTELFLSLLKLLCNVSTILRYGIHYFVNLKGFLTAVYRNGNNKEEKQVALSILLNLELVPLFENDITYEVKMNKYSISRGKIIKQDARVEI</sequence>
<comment type="pathway">
    <text evidence="1">Protein modification; protein ubiquitination.</text>
</comment>
<dbReference type="AlphaFoldDB" id="A0A7J6W3T2"/>
<evidence type="ECO:0000259" key="3">
    <source>
        <dbReference type="SMART" id="SM00504"/>
    </source>
</evidence>
<protein>
    <recommendedName>
        <fullName evidence="3">U-box domain-containing protein</fullName>
    </recommendedName>
</protein>
<evidence type="ECO:0000256" key="1">
    <source>
        <dbReference type="ARBA" id="ARBA00004906"/>
    </source>
</evidence>
<dbReference type="Pfam" id="PF04564">
    <property type="entry name" value="U-box"/>
    <property type="match status" value="1"/>
</dbReference>